<accession>A0A0R1T537</accession>
<name>A0A0R1T537_9LACO</name>
<evidence type="ECO:0008006" key="3">
    <source>
        <dbReference type="Google" id="ProtNLM"/>
    </source>
</evidence>
<protein>
    <recommendedName>
        <fullName evidence="3">SRPBCC family protein</fullName>
    </recommendedName>
</protein>
<dbReference type="Proteomes" id="UP000051048">
    <property type="component" value="Unassembled WGS sequence"/>
</dbReference>
<gene>
    <name evidence="1" type="ORF">FC36_GL001996</name>
</gene>
<proteinExistence type="predicted"/>
<sequence length="136" mass="15489">MEKKLFTNQIKIATTPDKTKQVLANPTNLLNWVPEITLVDFDGQSYMLTRKTPALNGVEKLQVVQHKDTVIYQIVGTKAKYQIEFEVVNLGDETLLNETVIIDSFDSHLPLELFVPIAKHALNGNLKHLRDYIELT</sequence>
<reference evidence="1 2" key="1">
    <citation type="journal article" date="2015" name="Genome Announc.">
        <title>Expanding the biotechnology potential of lactobacilli through comparative genomics of 213 strains and associated genera.</title>
        <authorList>
            <person name="Sun Z."/>
            <person name="Harris H.M."/>
            <person name="McCann A."/>
            <person name="Guo C."/>
            <person name="Argimon S."/>
            <person name="Zhang W."/>
            <person name="Yang X."/>
            <person name="Jeffery I.B."/>
            <person name="Cooney J.C."/>
            <person name="Kagawa T.F."/>
            <person name="Liu W."/>
            <person name="Song Y."/>
            <person name="Salvetti E."/>
            <person name="Wrobel A."/>
            <person name="Rasinkangas P."/>
            <person name="Parkhill J."/>
            <person name="Rea M.C."/>
            <person name="O'Sullivan O."/>
            <person name="Ritari J."/>
            <person name="Douillard F.P."/>
            <person name="Paul Ross R."/>
            <person name="Yang R."/>
            <person name="Briner A.E."/>
            <person name="Felis G.E."/>
            <person name="de Vos W.M."/>
            <person name="Barrangou R."/>
            <person name="Klaenhammer T.R."/>
            <person name="Caufield P.W."/>
            <person name="Cui Y."/>
            <person name="Zhang H."/>
            <person name="O'Toole P.W."/>
        </authorList>
    </citation>
    <scope>NUCLEOTIDE SEQUENCE [LARGE SCALE GENOMIC DNA]</scope>
    <source>
        <strain evidence="1 2">DSM 15833</strain>
    </source>
</reference>
<organism evidence="1 2">
    <name type="scientific">Ligilactobacillus equi DSM 15833 = JCM 10991</name>
    <dbReference type="NCBI Taxonomy" id="1423740"/>
    <lineage>
        <taxon>Bacteria</taxon>
        <taxon>Bacillati</taxon>
        <taxon>Bacillota</taxon>
        <taxon>Bacilli</taxon>
        <taxon>Lactobacillales</taxon>
        <taxon>Lactobacillaceae</taxon>
        <taxon>Ligilactobacillus</taxon>
    </lineage>
</organism>
<dbReference type="STRING" id="1423740.FC36_GL001996"/>
<dbReference type="SUPFAM" id="SSF55961">
    <property type="entry name" value="Bet v1-like"/>
    <property type="match status" value="1"/>
</dbReference>
<dbReference type="RefSeq" id="WP_035188807.1">
    <property type="nucleotide sequence ID" value="NZ_AZFH01000202.1"/>
</dbReference>
<evidence type="ECO:0000313" key="1">
    <source>
        <dbReference type="EMBL" id="KRL76281.1"/>
    </source>
</evidence>
<dbReference type="EMBL" id="AZFH01000202">
    <property type="protein sequence ID" value="KRL76281.1"/>
    <property type="molecule type" value="Genomic_DNA"/>
</dbReference>
<comment type="caution">
    <text evidence="1">The sequence shown here is derived from an EMBL/GenBank/DDBJ whole genome shotgun (WGS) entry which is preliminary data.</text>
</comment>
<evidence type="ECO:0000313" key="2">
    <source>
        <dbReference type="Proteomes" id="UP000051048"/>
    </source>
</evidence>
<dbReference type="AlphaFoldDB" id="A0A0R1T537"/>
<dbReference type="PATRIC" id="fig|1423740.3.peg.2162"/>
<dbReference type="OrthoDB" id="2190459at2"/>